<accession>A0A1V3SS70</accession>
<dbReference type="OMA" id="ELAAFIW"/>
<reference evidence="3 4" key="1">
    <citation type="submission" date="2016-11" db="EMBL/GenBank/DDBJ databases">
        <title>Comparative genomics of co-occurring bacteria in distinct bioleaching systems unravels niche-specific adaptation.</title>
        <authorList>
            <person name="Zhang X."/>
            <person name="Liu X."/>
            <person name="Yin H."/>
        </authorList>
    </citation>
    <scope>NUCLEOTIDE SEQUENCE [LARGE SCALE GENOMIC DNA]</scope>
    <source>
        <strain evidence="3 4">DX</strain>
    </source>
</reference>
<dbReference type="EMBL" id="MPOJ01000030">
    <property type="protein sequence ID" value="OOH69747.1"/>
    <property type="molecule type" value="Genomic_DNA"/>
</dbReference>
<dbReference type="InterPro" id="IPR047650">
    <property type="entry name" value="Transpos_IS110"/>
</dbReference>
<gene>
    <name evidence="3" type="ORF">BOX24_12085</name>
</gene>
<dbReference type="AlphaFoldDB" id="A0A1V3SS70"/>
<sequence length="381" mass="42860">MKQYTKFVGLDVHKKTIAVAVADSKTPEVRYYGEIPNTIEALRRLIHKLSEEGAELHFVYEAGPCGYGVHRRLQAEGHRCQVVAPSLIPKKAGDRVKTDRRDAQALARLHRVGELTPVWVPGSEQEAMRDLSRLREDLKMEERHLKQRLLAFFLRHEVVLPEDKTRWGGPFMTWLENKTFENAVSQIVFQTYLESLKDVIGRGAGVVKEIETVLESYSLAPVVRSLMALRGVDLITAFTITAEVGDMTRFGTAAQFMAYLGLTPCESSSGENVRRGGVTKTGNGHVRRVLVESAWHAQRTPRISKALKERMKDQTPEVRKIAWEGQRRLFHRFHHLTAKGKRSTVAVTALARELAGFVWAIGCQVMGRPVALPKETMGETA</sequence>
<dbReference type="GO" id="GO:0004803">
    <property type="term" value="F:transposase activity"/>
    <property type="evidence" value="ECO:0007669"/>
    <property type="project" value="InterPro"/>
</dbReference>
<proteinExistence type="predicted"/>
<protein>
    <submittedName>
        <fullName evidence="3">IS110 family transposase</fullName>
    </submittedName>
</protein>
<dbReference type="Pfam" id="PF01548">
    <property type="entry name" value="DEDD_Tnp_IS110"/>
    <property type="match status" value="1"/>
</dbReference>
<name>A0A1V3SS70_9BACT</name>
<evidence type="ECO:0000259" key="1">
    <source>
        <dbReference type="Pfam" id="PF01548"/>
    </source>
</evidence>
<evidence type="ECO:0000313" key="4">
    <source>
        <dbReference type="Proteomes" id="UP000188586"/>
    </source>
</evidence>
<comment type="caution">
    <text evidence="3">The sequence shown here is derived from an EMBL/GenBank/DDBJ whole genome shotgun (WGS) entry which is preliminary data.</text>
</comment>
<dbReference type="PANTHER" id="PTHR33055">
    <property type="entry name" value="TRANSPOSASE FOR INSERTION SEQUENCE ELEMENT IS1111A"/>
    <property type="match status" value="1"/>
</dbReference>
<evidence type="ECO:0000313" key="3">
    <source>
        <dbReference type="EMBL" id="OOH69747.1"/>
    </source>
</evidence>
<dbReference type="NCBIfam" id="NF033542">
    <property type="entry name" value="transpos_IS110"/>
    <property type="match status" value="1"/>
</dbReference>
<feature type="domain" description="Transposase IS110-like N-terminal" evidence="1">
    <location>
        <begin position="8"/>
        <end position="152"/>
    </location>
</feature>
<dbReference type="Pfam" id="PF02371">
    <property type="entry name" value="Transposase_20"/>
    <property type="match status" value="1"/>
</dbReference>
<evidence type="ECO:0000259" key="2">
    <source>
        <dbReference type="Pfam" id="PF02371"/>
    </source>
</evidence>
<dbReference type="GO" id="GO:0003677">
    <property type="term" value="F:DNA binding"/>
    <property type="evidence" value="ECO:0007669"/>
    <property type="project" value="InterPro"/>
</dbReference>
<dbReference type="RefSeq" id="WP_014960075.1">
    <property type="nucleotide sequence ID" value="NZ_MPOJ01000030.1"/>
</dbReference>
<feature type="domain" description="Transposase IS116/IS110/IS902 C-terminal" evidence="2">
    <location>
        <begin position="225"/>
        <end position="305"/>
    </location>
</feature>
<dbReference type="InterPro" id="IPR002525">
    <property type="entry name" value="Transp_IS110-like_N"/>
</dbReference>
<dbReference type="Proteomes" id="UP000188586">
    <property type="component" value="Unassembled WGS sequence"/>
</dbReference>
<dbReference type="InterPro" id="IPR003346">
    <property type="entry name" value="Transposase_20"/>
</dbReference>
<organism evidence="3 4">
    <name type="scientific">Leptospirillum ferriphilum</name>
    <dbReference type="NCBI Taxonomy" id="178606"/>
    <lineage>
        <taxon>Bacteria</taxon>
        <taxon>Pseudomonadati</taxon>
        <taxon>Nitrospirota</taxon>
        <taxon>Nitrospiria</taxon>
        <taxon>Nitrospirales</taxon>
        <taxon>Nitrospiraceae</taxon>
        <taxon>Leptospirillum</taxon>
    </lineage>
</organism>
<dbReference type="GO" id="GO:0006313">
    <property type="term" value="P:DNA transposition"/>
    <property type="evidence" value="ECO:0007669"/>
    <property type="project" value="InterPro"/>
</dbReference>
<dbReference type="PANTHER" id="PTHR33055:SF3">
    <property type="entry name" value="PUTATIVE TRANSPOSASE FOR IS117-RELATED"/>
    <property type="match status" value="1"/>
</dbReference>